<comment type="caution">
    <text evidence="2">The sequence shown here is derived from an EMBL/GenBank/DDBJ whole genome shotgun (WGS) entry which is preliminary data.</text>
</comment>
<keyword evidence="1" id="KW-1133">Transmembrane helix</keyword>
<accession>A0A8H6AKS0</accession>
<evidence type="ECO:0000313" key="3">
    <source>
        <dbReference type="Proteomes" id="UP000531561"/>
    </source>
</evidence>
<protein>
    <submittedName>
        <fullName evidence="2">Uncharacterized protein</fullName>
    </submittedName>
</protein>
<dbReference type="RefSeq" id="XP_037188062.1">
    <property type="nucleotide sequence ID" value="XM_037341982.1"/>
</dbReference>
<dbReference type="GeneID" id="59265674"/>
<organism evidence="2 3">
    <name type="scientific">Botrytis fragariae</name>
    <dbReference type="NCBI Taxonomy" id="1964551"/>
    <lineage>
        <taxon>Eukaryota</taxon>
        <taxon>Fungi</taxon>
        <taxon>Dikarya</taxon>
        <taxon>Ascomycota</taxon>
        <taxon>Pezizomycotina</taxon>
        <taxon>Leotiomycetes</taxon>
        <taxon>Helotiales</taxon>
        <taxon>Sclerotiniaceae</taxon>
        <taxon>Botrytis</taxon>
    </lineage>
</organism>
<reference evidence="2 3" key="1">
    <citation type="journal article" date="2020" name="Phytopathology">
        <title>A high-quality genome resource of Botrytis fragariae, a new and rapidly spreading fungal pathogen causing strawberry gray mold in the U.S.A.</title>
        <authorList>
            <person name="Wu Y."/>
            <person name="Saski C.A."/>
            <person name="Schnabel G."/>
            <person name="Xiao S."/>
            <person name="Hu M."/>
        </authorList>
    </citation>
    <scope>NUCLEOTIDE SEQUENCE [LARGE SCALE GENOMIC DNA]</scope>
    <source>
        <strain evidence="2 3">BVB16</strain>
    </source>
</reference>
<keyword evidence="1" id="KW-0472">Membrane</keyword>
<dbReference type="AlphaFoldDB" id="A0A8H6AKS0"/>
<keyword evidence="3" id="KW-1185">Reference proteome</keyword>
<dbReference type="Proteomes" id="UP000531561">
    <property type="component" value="Unassembled WGS sequence"/>
</dbReference>
<dbReference type="EMBL" id="JABFCT010000018">
    <property type="protein sequence ID" value="KAF5869113.1"/>
    <property type="molecule type" value="Genomic_DNA"/>
</dbReference>
<proteinExistence type="predicted"/>
<evidence type="ECO:0000256" key="1">
    <source>
        <dbReference type="SAM" id="Phobius"/>
    </source>
</evidence>
<keyword evidence="1" id="KW-0812">Transmembrane</keyword>
<sequence length="90" mass="10316">MTFWRIDILGLVASVILFNNIIVRTSPPLFVRKLHSLLVFGLIFWTEPPKSTSSVVIDHFNYSNLIEEVICNENFQGSMAAVQLRHLIED</sequence>
<evidence type="ECO:0000313" key="2">
    <source>
        <dbReference type="EMBL" id="KAF5869113.1"/>
    </source>
</evidence>
<feature type="transmembrane region" description="Helical" evidence="1">
    <location>
        <begin position="6"/>
        <end position="23"/>
    </location>
</feature>
<gene>
    <name evidence="2" type="ORF">Bfra_011656</name>
</gene>
<name>A0A8H6AKS0_9HELO</name>